<keyword evidence="3" id="KW-1185">Reference proteome</keyword>
<dbReference type="EMBL" id="MUZR01000051">
    <property type="protein sequence ID" value="OOC09348.1"/>
    <property type="molecule type" value="Genomic_DNA"/>
</dbReference>
<dbReference type="SMART" id="SM00849">
    <property type="entry name" value="Lactamase_B"/>
    <property type="match status" value="1"/>
</dbReference>
<dbReference type="AlphaFoldDB" id="A0A1V2ZW44"/>
<dbReference type="PANTHER" id="PTHR47619">
    <property type="entry name" value="METALLO-HYDROLASE YYCJ-RELATED"/>
    <property type="match status" value="1"/>
</dbReference>
<dbReference type="InterPro" id="IPR036866">
    <property type="entry name" value="RibonucZ/Hydroxyglut_hydro"/>
</dbReference>
<evidence type="ECO:0000313" key="2">
    <source>
        <dbReference type="EMBL" id="OOC09348.1"/>
    </source>
</evidence>
<dbReference type="SUPFAM" id="SSF56281">
    <property type="entry name" value="Metallo-hydrolase/oxidoreductase"/>
    <property type="match status" value="1"/>
</dbReference>
<dbReference type="Proteomes" id="UP000189177">
    <property type="component" value="Unassembled WGS sequence"/>
</dbReference>
<dbReference type="OrthoDB" id="9803916at2"/>
<feature type="domain" description="Metallo-beta-lactamase" evidence="1">
    <location>
        <begin position="12"/>
        <end position="188"/>
    </location>
</feature>
<gene>
    <name evidence="2" type="ORF">B1A74_11425</name>
</gene>
<proteinExistence type="predicted"/>
<dbReference type="STRING" id="252474.B1A74_11425"/>
<reference evidence="2 3" key="1">
    <citation type="submission" date="2017-02" db="EMBL/GenBank/DDBJ databases">
        <title>Genomic diversity within the haloalkaliphilic genus Thioalkalivibrio.</title>
        <authorList>
            <person name="Ahn A.-C."/>
            <person name="Meier-Kolthoff J."/>
            <person name="Overmars L."/>
            <person name="Richter M."/>
            <person name="Woyke T."/>
            <person name="Sorokin D.Y."/>
            <person name="Muyzer G."/>
        </authorList>
    </citation>
    <scope>NUCLEOTIDE SEQUENCE [LARGE SCALE GENOMIC DNA]</scope>
    <source>
        <strain evidence="2 3">HL17</strain>
    </source>
</reference>
<keyword evidence="2" id="KW-0378">Hydrolase</keyword>
<dbReference type="Pfam" id="PF00753">
    <property type="entry name" value="Lactamase_B"/>
    <property type="match status" value="1"/>
</dbReference>
<dbReference type="InterPro" id="IPR052533">
    <property type="entry name" value="WalJ/YycJ-like"/>
</dbReference>
<dbReference type="RefSeq" id="WP_077244714.1">
    <property type="nucleotide sequence ID" value="NZ_MUZR01000051.1"/>
</dbReference>
<dbReference type="PANTHER" id="PTHR47619:SF1">
    <property type="entry name" value="EXODEOXYRIBONUCLEASE WALJ"/>
    <property type="match status" value="1"/>
</dbReference>
<protein>
    <submittedName>
        <fullName evidence="2">MBL fold metallo-hydrolase</fullName>
    </submittedName>
</protein>
<sequence>MLRYCSLGSGSGGNALVVRARHTCIMIDCGFSAQEAERRLARAGLQPDQLNALLITHEHGDHIGAAGAFSRRHGIPVYASHGTIRAARDNRFPSTLEITSDSPIEIRDLRVIPFTVPHDSREPTQFTLSDGDRELALMTDAGHVTPHMVEIAARADGLLLECNHEPDMLQAGPYPERLKERIRGGWGHLPNHAARDLLRRADNRKLRSLIGMHLSSDNNHPDHARKALAEGVGAAAAEMELATQEEGFSWREL</sequence>
<evidence type="ECO:0000313" key="3">
    <source>
        <dbReference type="Proteomes" id="UP000189177"/>
    </source>
</evidence>
<organism evidence="2 3">
    <name type="scientific">Thioalkalivibrio halophilus</name>
    <dbReference type="NCBI Taxonomy" id="252474"/>
    <lineage>
        <taxon>Bacteria</taxon>
        <taxon>Pseudomonadati</taxon>
        <taxon>Pseudomonadota</taxon>
        <taxon>Gammaproteobacteria</taxon>
        <taxon>Chromatiales</taxon>
        <taxon>Ectothiorhodospiraceae</taxon>
        <taxon>Thioalkalivibrio</taxon>
    </lineage>
</organism>
<dbReference type="GO" id="GO:0016787">
    <property type="term" value="F:hydrolase activity"/>
    <property type="evidence" value="ECO:0007669"/>
    <property type="project" value="UniProtKB-KW"/>
</dbReference>
<dbReference type="InterPro" id="IPR001279">
    <property type="entry name" value="Metallo-B-lactamas"/>
</dbReference>
<accession>A0A1V2ZW44</accession>
<evidence type="ECO:0000259" key="1">
    <source>
        <dbReference type="SMART" id="SM00849"/>
    </source>
</evidence>
<comment type="caution">
    <text evidence="2">The sequence shown here is derived from an EMBL/GenBank/DDBJ whole genome shotgun (WGS) entry which is preliminary data.</text>
</comment>
<dbReference type="Gene3D" id="3.60.15.10">
    <property type="entry name" value="Ribonuclease Z/Hydroxyacylglutathione hydrolase-like"/>
    <property type="match status" value="1"/>
</dbReference>
<name>A0A1V2ZW44_9GAMM</name>